<evidence type="ECO:0000313" key="2">
    <source>
        <dbReference type="EMBL" id="KAK3752055.1"/>
    </source>
</evidence>
<feature type="region of interest" description="Disordered" evidence="1">
    <location>
        <begin position="1"/>
        <end position="28"/>
    </location>
</feature>
<keyword evidence="3" id="KW-1185">Reference proteome</keyword>
<evidence type="ECO:0000313" key="3">
    <source>
        <dbReference type="Proteomes" id="UP001283361"/>
    </source>
</evidence>
<dbReference type="Proteomes" id="UP001283361">
    <property type="component" value="Unassembled WGS sequence"/>
</dbReference>
<gene>
    <name evidence="2" type="ORF">RRG08_059522</name>
</gene>
<protein>
    <submittedName>
        <fullName evidence="2">Uncharacterized protein</fullName>
    </submittedName>
</protein>
<evidence type="ECO:0000256" key="1">
    <source>
        <dbReference type="SAM" id="MobiDB-lite"/>
    </source>
</evidence>
<proteinExistence type="predicted"/>
<dbReference type="EMBL" id="JAWDGP010005791">
    <property type="protein sequence ID" value="KAK3752055.1"/>
    <property type="molecule type" value="Genomic_DNA"/>
</dbReference>
<sequence length="99" mass="11175">NWVDDEDQTFPEQPAVSPRSPESPEPSEPALVDLWHCLDFQTNPRMIIVTGGDQTRHRHCSCQPEVETKIASRGIHCSLSSRFFSKRSQGGVKDVRSQL</sequence>
<feature type="non-terminal residue" evidence="2">
    <location>
        <position position="1"/>
    </location>
</feature>
<accession>A0AAE1D1L2</accession>
<dbReference type="AlphaFoldDB" id="A0AAE1D1L2"/>
<organism evidence="2 3">
    <name type="scientific">Elysia crispata</name>
    <name type="common">lettuce slug</name>
    <dbReference type="NCBI Taxonomy" id="231223"/>
    <lineage>
        <taxon>Eukaryota</taxon>
        <taxon>Metazoa</taxon>
        <taxon>Spiralia</taxon>
        <taxon>Lophotrochozoa</taxon>
        <taxon>Mollusca</taxon>
        <taxon>Gastropoda</taxon>
        <taxon>Heterobranchia</taxon>
        <taxon>Euthyneura</taxon>
        <taxon>Panpulmonata</taxon>
        <taxon>Sacoglossa</taxon>
        <taxon>Placobranchoidea</taxon>
        <taxon>Plakobranchidae</taxon>
        <taxon>Elysia</taxon>
    </lineage>
</organism>
<reference evidence="2" key="1">
    <citation type="journal article" date="2023" name="G3 (Bethesda)">
        <title>A reference genome for the long-term kleptoplast-retaining sea slug Elysia crispata morphotype clarki.</title>
        <authorList>
            <person name="Eastman K.E."/>
            <person name="Pendleton A.L."/>
            <person name="Shaikh M.A."/>
            <person name="Suttiyut T."/>
            <person name="Ogas R."/>
            <person name="Tomko P."/>
            <person name="Gavelis G."/>
            <person name="Widhalm J.R."/>
            <person name="Wisecaver J.H."/>
        </authorList>
    </citation>
    <scope>NUCLEOTIDE SEQUENCE</scope>
    <source>
        <strain evidence="2">ECLA1</strain>
    </source>
</reference>
<comment type="caution">
    <text evidence="2">The sequence shown here is derived from an EMBL/GenBank/DDBJ whole genome shotgun (WGS) entry which is preliminary data.</text>
</comment>
<name>A0AAE1D1L2_9GAST</name>